<accession>A0A562TGX0</accession>
<keyword evidence="2" id="KW-1185">Reference proteome</keyword>
<dbReference type="Proteomes" id="UP000320593">
    <property type="component" value="Unassembled WGS sequence"/>
</dbReference>
<reference evidence="1 2" key="1">
    <citation type="submission" date="2019-07" db="EMBL/GenBank/DDBJ databases">
        <title>Genomic Encyclopedia of Archaeal and Bacterial Type Strains, Phase II (KMG-II): from individual species to whole genera.</title>
        <authorList>
            <person name="Goeker M."/>
        </authorList>
    </citation>
    <scope>NUCLEOTIDE SEQUENCE [LARGE SCALE GENOMIC DNA]</scope>
    <source>
        <strain evidence="1 2">ATCC BAA-252</strain>
    </source>
</reference>
<evidence type="ECO:0000313" key="1">
    <source>
        <dbReference type="EMBL" id="TWI92861.1"/>
    </source>
</evidence>
<dbReference type="EMBL" id="VLLF01000001">
    <property type="protein sequence ID" value="TWI92861.1"/>
    <property type="molecule type" value="Genomic_DNA"/>
</dbReference>
<evidence type="ECO:0000313" key="2">
    <source>
        <dbReference type="Proteomes" id="UP000320593"/>
    </source>
</evidence>
<proteinExistence type="predicted"/>
<sequence length="59" mass="6305">MISADPSSGKPVSWGTVSGFLAGCGCRLRFEFCLRAARCVLFSWRFSDARAAAGLTGLF</sequence>
<name>A0A562TGX0_9HYPH</name>
<protein>
    <submittedName>
        <fullName evidence="1">Uncharacterized protein</fullName>
    </submittedName>
</protein>
<comment type="caution">
    <text evidence="1">The sequence shown here is derived from an EMBL/GenBank/DDBJ whole genome shotgun (WGS) entry which is preliminary data.</text>
</comment>
<organism evidence="1 2">
    <name type="scientific">Roseibium hamelinense</name>
    <dbReference type="NCBI Taxonomy" id="150831"/>
    <lineage>
        <taxon>Bacteria</taxon>
        <taxon>Pseudomonadati</taxon>
        <taxon>Pseudomonadota</taxon>
        <taxon>Alphaproteobacteria</taxon>
        <taxon>Hyphomicrobiales</taxon>
        <taxon>Stappiaceae</taxon>
        <taxon>Roseibium</taxon>
    </lineage>
</organism>
<gene>
    <name evidence="1" type="ORF">JM93_00413</name>
</gene>
<dbReference type="AlphaFoldDB" id="A0A562TGX0"/>